<feature type="domain" description="SHSP" evidence="11">
    <location>
        <begin position="14"/>
        <end position="118"/>
    </location>
</feature>
<dbReference type="SUPFAM" id="SSF49764">
    <property type="entry name" value="HSP20-like chaperones"/>
    <property type="match status" value="1"/>
</dbReference>
<evidence type="ECO:0000256" key="6">
    <source>
        <dbReference type="ARBA" id="ARBA00022989"/>
    </source>
</evidence>
<dbReference type="InterPro" id="IPR002068">
    <property type="entry name" value="A-crystallin/Hsp20_dom"/>
</dbReference>
<dbReference type="PANTHER" id="PTHR43670">
    <property type="entry name" value="HEAT SHOCK PROTEIN 26"/>
    <property type="match status" value="1"/>
</dbReference>
<evidence type="ECO:0000256" key="8">
    <source>
        <dbReference type="PROSITE-ProRule" id="PRU00285"/>
    </source>
</evidence>
<proteinExistence type="inferred from homology"/>
<evidence type="ECO:0000256" key="10">
    <source>
        <dbReference type="SAM" id="Coils"/>
    </source>
</evidence>
<dbReference type="EMBL" id="LR031875">
    <property type="protein sequence ID" value="VDD34613.1"/>
    <property type="molecule type" value="Genomic_DNA"/>
</dbReference>
<keyword evidence="10" id="KW-0175">Coiled coil</keyword>
<keyword evidence="5" id="KW-0611">Plant defense</keyword>
<evidence type="ECO:0000313" key="12">
    <source>
        <dbReference type="EMBL" id="VDD34613.1"/>
    </source>
</evidence>
<evidence type="ECO:0000259" key="11">
    <source>
        <dbReference type="PROSITE" id="PS01031"/>
    </source>
</evidence>
<feature type="coiled-coil region" evidence="10">
    <location>
        <begin position="123"/>
        <end position="274"/>
    </location>
</feature>
<evidence type="ECO:0000256" key="2">
    <source>
        <dbReference type="ARBA" id="ARBA00022475"/>
    </source>
</evidence>
<protein>
    <recommendedName>
        <fullName evidence="11">SHSP domain-containing protein</fullName>
    </recommendedName>
</protein>
<evidence type="ECO:0000256" key="3">
    <source>
        <dbReference type="ARBA" id="ARBA00022692"/>
    </source>
</evidence>
<name>A0A3P6DSP0_BRAOL</name>
<keyword evidence="2" id="KW-1003">Cell membrane</keyword>
<dbReference type="PANTHER" id="PTHR43670:SF121">
    <property type="entry name" value="PROTEIN RESTRICTED TEV MOVEMENT 2"/>
    <property type="match status" value="1"/>
</dbReference>
<accession>A0A3P6DSP0</accession>
<dbReference type="CDD" id="cd06464">
    <property type="entry name" value="ACD_sHsps-like"/>
    <property type="match status" value="1"/>
</dbReference>
<dbReference type="GO" id="GO:0006952">
    <property type="term" value="P:defense response"/>
    <property type="evidence" value="ECO:0007669"/>
    <property type="project" value="UniProtKB-KW"/>
</dbReference>
<organism evidence="12">
    <name type="scientific">Brassica oleracea</name>
    <name type="common">Wild cabbage</name>
    <dbReference type="NCBI Taxonomy" id="3712"/>
    <lineage>
        <taxon>Eukaryota</taxon>
        <taxon>Viridiplantae</taxon>
        <taxon>Streptophyta</taxon>
        <taxon>Embryophyta</taxon>
        <taxon>Tracheophyta</taxon>
        <taxon>Spermatophyta</taxon>
        <taxon>Magnoliopsida</taxon>
        <taxon>eudicotyledons</taxon>
        <taxon>Gunneridae</taxon>
        <taxon>Pentapetalae</taxon>
        <taxon>rosids</taxon>
        <taxon>malvids</taxon>
        <taxon>Brassicales</taxon>
        <taxon>Brassicaceae</taxon>
        <taxon>Brassiceae</taxon>
        <taxon>Brassica</taxon>
    </lineage>
</organism>
<evidence type="ECO:0000256" key="7">
    <source>
        <dbReference type="ARBA" id="ARBA00023136"/>
    </source>
</evidence>
<gene>
    <name evidence="12" type="ORF">BOLC9T59936H</name>
</gene>
<dbReference type="Gene3D" id="2.60.40.790">
    <property type="match status" value="1"/>
</dbReference>
<keyword evidence="4" id="KW-0677">Repeat</keyword>
<dbReference type="InterPro" id="IPR008978">
    <property type="entry name" value="HSP20-like_chaperone"/>
</dbReference>
<evidence type="ECO:0000256" key="5">
    <source>
        <dbReference type="ARBA" id="ARBA00022821"/>
    </source>
</evidence>
<evidence type="ECO:0000256" key="9">
    <source>
        <dbReference type="RuleBase" id="RU003616"/>
    </source>
</evidence>
<dbReference type="AlphaFoldDB" id="A0A3P6DSP0"/>
<keyword evidence="7" id="KW-0472">Membrane</keyword>
<comment type="similarity">
    <text evidence="8 9">Belongs to the small heat shock protein (HSP20) family.</text>
</comment>
<reference evidence="12" key="1">
    <citation type="submission" date="2018-11" db="EMBL/GenBank/DDBJ databases">
        <authorList>
            <consortium name="Genoscope - CEA"/>
            <person name="William W."/>
        </authorList>
    </citation>
    <scope>NUCLEOTIDE SEQUENCE</scope>
</reference>
<evidence type="ECO:0000256" key="4">
    <source>
        <dbReference type="ARBA" id="ARBA00022737"/>
    </source>
</evidence>
<sequence length="346" mass="40036">MAARQQPRGTGLEVQYKDFVPKSDWKDQPEAILFTIDLPGFTKEQIKVMYVHASTMIRVTGERSLAGRKWSRFNKVFTVPQNCLANKIHGSFNNNTLTITMPKETIKKMPNLPETSKTMADKVEKLEEKRLLEESTRKEKEAEAEKKKKLLEEKEGILRKLQEEAKAKEMAEAKKLQEEAIAKEKAEARRARRLQEEVIAKEKAEARRLQEEAKAKEMAEARRLQEEVIAKEKAEARRLQEEAKAKEMAEARRLQEAAIEKEKLLEEAALEKKIQDNKYMDEFVRKEKMKEKLSYSVLEENKTGKGIMEKIRGREITSEEKKLMMNVGVSAFVIFALGAYVSYRPE</sequence>
<evidence type="ECO:0000256" key="1">
    <source>
        <dbReference type="ARBA" id="ARBA00004162"/>
    </source>
</evidence>
<dbReference type="GO" id="GO:0005886">
    <property type="term" value="C:plasma membrane"/>
    <property type="evidence" value="ECO:0007669"/>
    <property type="project" value="UniProtKB-SubCell"/>
</dbReference>
<dbReference type="GO" id="GO:0034605">
    <property type="term" value="P:cellular response to heat"/>
    <property type="evidence" value="ECO:0007669"/>
    <property type="project" value="TreeGrafter"/>
</dbReference>
<dbReference type="Pfam" id="PF00011">
    <property type="entry name" value="HSP20"/>
    <property type="match status" value="1"/>
</dbReference>
<comment type="subcellular location">
    <subcellularLocation>
        <location evidence="1">Cell membrane</location>
        <topology evidence="1">Single-pass membrane protein</topology>
    </subcellularLocation>
</comment>
<keyword evidence="6" id="KW-1133">Transmembrane helix</keyword>
<dbReference type="PROSITE" id="PS01031">
    <property type="entry name" value="SHSP"/>
    <property type="match status" value="1"/>
</dbReference>
<keyword evidence="3" id="KW-0812">Transmembrane</keyword>